<dbReference type="InterPro" id="IPR006860">
    <property type="entry name" value="FecR"/>
</dbReference>
<evidence type="ECO:0000313" key="4">
    <source>
        <dbReference type="EMBL" id="SEW52566.1"/>
    </source>
</evidence>
<reference evidence="5" key="1">
    <citation type="submission" date="2016-10" db="EMBL/GenBank/DDBJ databases">
        <authorList>
            <person name="Varghese N."/>
            <person name="Submissions S."/>
        </authorList>
    </citation>
    <scope>NUCLEOTIDE SEQUENCE [LARGE SCALE GENOMIC DNA]</scope>
    <source>
        <strain evidence="5">DSM 3695</strain>
    </source>
</reference>
<dbReference type="InterPro" id="IPR012373">
    <property type="entry name" value="Ferrdict_sens_TM"/>
</dbReference>
<evidence type="ECO:0008006" key="6">
    <source>
        <dbReference type="Google" id="ProtNLM"/>
    </source>
</evidence>
<dbReference type="GO" id="GO:0016989">
    <property type="term" value="F:sigma factor antagonist activity"/>
    <property type="evidence" value="ECO:0007669"/>
    <property type="project" value="TreeGrafter"/>
</dbReference>
<dbReference type="Gene3D" id="2.60.120.1440">
    <property type="match status" value="1"/>
</dbReference>
<dbReference type="PIRSF" id="PIRSF018266">
    <property type="entry name" value="FecR"/>
    <property type="match status" value="1"/>
</dbReference>
<dbReference type="AlphaFoldDB" id="A0A1I0S968"/>
<gene>
    <name evidence="4" type="ORF">SAMN04488122_4937</name>
</gene>
<organism evidence="4 5">
    <name type="scientific">Chitinophaga arvensicola</name>
    <dbReference type="NCBI Taxonomy" id="29529"/>
    <lineage>
        <taxon>Bacteria</taxon>
        <taxon>Pseudomonadati</taxon>
        <taxon>Bacteroidota</taxon>
        <taxon>Chitinophagia</taxon>
        <taxon>Chitinophagales</taxon>
        <taxon>Chitinophagaceae</taxon>
        <taxon>Chitinophaga</taxon>
    </lineage>
</organism>
<feature type="transmembrane region" description="Helical" evidence="1">
    <location>
        <begin position="83"/>
        <end position="103"/>
    </location>
</feature>
<feature type="domain" description="FecR protein" evidence="2">
    <location>
        <begin position="173"/>
        <end position="267"/>
    </location>
</feature>
<dbReference type="OrthoDB" id="645173at2"/>
<keyword evidence="1" id="KW-0812">Transmembrane</keyword>
<evidence type="ECO:0000259" key="2">
    <source>
        <dbReference type="Pfam" id="PF04773"/>
    </source>
</evidence>
<keyword evidence="5" id="KW-1185">Reference proteome</keyword>
<feature type="domain" description="Protein FecR C-terminal" evidence="3">
    <location>
        <begin position="309"/>
        <end position="375"/>
    </location>
</feature>
<protein>
    <recommendedName>
        <fullName evidence="6">FecR protein</fullName>
    </recommendedName>
</protein>
<evidence type="ECO:0000256" key="1">
    <source>
        <dbReference type="SAM" id="Phobius"/>
    </source>
</evidence>
<dbReference type="Pfam" id="PF16344">
    <property type="entry name" value="FecR_C"/>
    <property type="match status" value="1"/>
</dbReference>
<dbReference type="EMBL" id="FOJG01000002">
    <property type="protein sequence ID" value="SEW52566.1"/>
    <property type="molecule type" value="Genomic_DNA"/>
</dbReference>
<dbReference type="RefSeq" id="WP_089899129.1">
    <property type="nucleotide sequence ID" value="NZ_FOJG01000002.1"/>
</dbReference>
<keyword evidence="1" id="KW-1133">Transmembrane helix</keyword>
<evidence type="ECO:0000313" key="5">
    <source>
        <dbReference type="Proteomes" id="UP000199310"/>
    </source>
</evidence>
<proteinExistence type="predicted"/>
<dbReference type="Gene3D" id="3.55.50.30">
    <property type="match status" value="1"/>
</dbReference>
<dbReference type="PANTHER" id="PTHR30273">
    <property type="entry name" value="PERIPLASMIC SIGNAL SENSOR AND SIGMA FACTOR ACTIVATOR FECR-RELATED"/>
    <property type="match status" value="1"/>
</dbReference>
<dbReference type="InterPro" id="IPR032508">
    <property type="entry name" value="FecR_C"/>
</dbReference>
<dbReference type="Proteomes" id="UP000199310">
    <property type="component" value="Unassembled WGS sequence"/>
</dbReference>
<sequence length="377" mass="41553">MSERFNILWQGYLDNQLTTTELEAFIRELQATESPVPEALLQLLENYSGESLLSAEREEILFNNIITREKQLRKKSVPLYKRPLIRAAAVILLLAAVGGGWLLRQQLALPSPVNKPVAMVTDKAVLTLADGSQVPLDSAGEQTIWQQQTAIRQQSGQLQYQATTHNAPVAFNVLSTPRGGQYKLVLPDGSKVWLNASSSLRFPTAFTGKEREVILKGEGYFEIAAQPQQPFTVKTGETTISVLGTAFNIKAYENEPAQQTTLLSGSIKVSNGHEQVILQPGKMAAITNNNISIRNADTTEVAAWRNGQLSFGGADIKSILRDVERWYNVDVIYTGTIPDRRFGGLMDKQVPLPVILEFLNENGIHATLKGRTVTVTP</sequence>
<keyword evidence="1" id="KW-0472">Membrane</keyword>
<accession>A0A1I0S968</accession>
<evidence type="ECO:0000259" key="3">
    <source>
        <dbReference type="Pfam" id="PF16344"/>
    </source>
</evidence>
<dbReference type="Pfam" id="PF04773">
    <property type="entry name" value="FecR"/>
    <property type="match status" value="1"/>
</dbReference>
<dbReference type="PANTHER" id="PTHR30273:SF2">
    <property type="entry name" value="PROTEIN FECR"/>
    <property type="match status" value="1"/>
</dbReference>
<dbReference type="STRING" id="29529.SAMN04488122_4937"/>
<name>A0A1I0S968_9BACT</name>